<dbReference type="GO" id="GO:0005886">
    <property type="term" value="C:plasma membrane"/>
    <property type="evidence" value="ECO:0007669"/>
    <property type="project" value="UniProtKB-SubCell"/>
</dbReference>
<evidence type="ECO:0000256" key="6">
    <source>
        <dbReference type="ARBA" id="ARBA00023303"/>
    </source>
</evidence>
<dbReference type="AlphaFoldDB" id="U1LR38"/>
<organism evidence="11 12">
    <name type="scientific">Agrococcus pavilionensis RW1</name>
    <dbReference type="NCBI Taxonomy" id="1330458"/>
    <lineage>
        <taxon>Bacteria</taxon>
        <taxon>Bacillati</taxon>
        <taxon>Actinomycetota</taxon>
        <taxon>Actinomycetes</taxon>
        <taxon>Micrococcales</taxon>
        <taxon>Microbacteriaceae</taxon>
        <taxon>Agrococcus</taxon>
    </lineage>
</organism>
<dbReference type="Proteomes" id="UP000016462">
    <property type="component" value="Unassembled WGS sequence"/>
</dbReference>
<feature type="transmembrane region" description="Helical" evidence="10">
    <location>
        <begin position="65"/>
        <end position="88"/>
    </location>
</feature>
<evidence type="ECO:0000313" key="12">
    <source>
        <dbReference type="Proteomes" id="UP000016462"/>
    </source>
</evidence>
<keyword evidence="3 10" id="KW-0812">Transmembrane</keyword>
<evidence type="ECO:0000256" key="8">
    <source>
        <dbReference type="ARBA" id="ARBA00035585"/>
    </source>
</evidence>
<keyword evidence="10" id="KW-0479">Metal-binding</keyword>
<keyword evidence="5 10" id="KW-0472">Membrane</keyword>
<evidence type="ECO:0000256" key="1">
    <source>
        <dbReference type="ARBA" id="ARBA00004651"/>
    </source>
</evidence>
<comment type="catalytic activity">
    <reaction evidence="8">
        <text>fluoride(in) = fluoride(out)</text>
        <dbReference type="Rhea" id="RHEA:76159"/>
        <dbReference type="ChEBI" id="CHEBI:17051"/>
    </reaction>
    <physiologicalReaction direction="left-to-right" evidence="8">
        <dbReference type="Rhea" id="RHEA:76160"/>
    </physiologicalReaction>
</comment>
<evidence type="ECO:0000256" key="3">
    <source>
        <dbReference type="ARBA" id="ARBA00022692"/>
    </source>
</evidence>
<feature type="binding site" evidence="10">
    <location>
        <position position="72"/>
    </location>
    <ligand>
        <name>Na(+)</name>
        <dbReference type="ChEBI" id="CHEBI:29101"/>
        <note>structural</note>
    </ligand>
</feature>
<reference evidence="11 12" key="1">
    <citation type="journal article" date="2013" name="Genome Announc.">
        <title>First draft genome sequence from a member of the genus agrococcus, isolated from modern microbialites.</title>
        <authorList>
            <person name="White R.A.III."/>
            <person name="Grassa C.J."/>
            <person name="Suttle C.A."/>
        </authorList>
    </citation>
    <scope>NUCLEOTIDE SEQUENCE [LARGE SCALE GENOMIC DNA]</scope>
    <source>
        <strain evidence="11 12">RW1</strain>
    </source>
</reference>
<keyword evidence="6 10" id="KW-0407">Ion channel</keyword>
<protein>
    <recommendedName>
        <fullName evidence="10">Fluoride-specific ion channel FluC</fullName>
    </recommendedName>
</protein>
<dbReference type="EMBL" id="ASHR01000021">
    <property type="protein sequence ID" value="ERG64522.1"/>
    <property type="molecule type" value="Genomic_DNA"/>
</dbReference>
<comment type="activity regulation">
    <text evidence="10">Na(+) is not transported, but it plays an essential structural role and its presence is essential for fluoride channel function.</text>
</comment>
<name>U1LR38_9MICO</name>
<evidence type="ECO:0000313" key="11">
    <source>
        <dbReference type="EMBL" id="ERG64522.1"/>
    </source>
</evidence>
<keyword evidence="10" id="KW-0406">Ion transport</keyword>
<evidence type="ECO:0000256" key="2">
    <source>
        <dbReference type="ARBA" id="ARBA00022475"/>
    </source>
</evidence>
<dbReference type="Pfam" id="PF02537">
    <property type="entry name" value="CRCB"/>
    <property type="match status" value="1"/>
</dbReference>
<proteinExistence type="inferred from homology"/>
<keyword evidence="10" id="KW-0813">Transport</keyword>
<dbReference type="HAMAP" id="MF_00454">
    <property type="entry name" value="FluC"/>
    <property type="match status" value="1"/>
</dbReference>
<dbReference type="RefSeq" id="WP_021010411.1">
    <property type="nucleotide sequence ID" value="NZ_ASHR01000021.1"/>
</dbReference>
<comment type="subcellular location">
    <subcellularLocation>
        <location evidence="1 10">Cell membrane</location>
        <topology evidence="1 10">Multi-pass membrane protein</topology>
    </subcellularLocation>
</comment>
<comment type="similarity">
    <text evidence="7 10">Belongs to the fluoride channel Fluc/FEX (TC 1.A.43) family.</text>
</comment>
<comment type="caution">
    <text evidence="11">The sequence shown here is derived from an EMBL/GenBank/DDBJ whole genome shotgun (WGS) entry which is preliminary data.</text>
</comment>
<dbReference type="GO" id="GO:0140114">
    <property type="term" value="P:cellular detoxification of fluoride"/>
    <property type="evidence" value="ECO:0007669"/>
    <property type="project" value="UniProtKB-UniRule"/>
</dbReference>
<keyword evidence="10" id="KW-0915">Sodium</keyword>
<feature type="binding site" evidence="10">
    <location>
        <position position="69"/>
    </location>
    <ligand>
        <name>Na(+)</name>
        <dbReference type="ChEBI" id="CHEBI:29101"/>
        <note>structural</note>
    </ligand>
</feature>
<dbReference type="GO" id="GO:0046872">
    <property type="term" value="F:metal ion binding"/>
    <property type="evidence" value="ECO:0007669"/>
    <property type="project" value="UniProtKB-KW"/>
</dbReference>
<comment type="function">
    <text evidence="9 10">Fluoride-specific ion channel. Important for reducing fluoride concentration in the cell, thus reducing its toxicity.</text>
</comment>
<feature type="transmembrane region" description="Helical" evidence="10">
    <location>
        <begin position="32"/>
        <end position="53"/>
    </location>
</feature>
<accession>U1LR38</accession>
<keyword evidence="2 10" id="KW-1003">Cell membrane</keyword>
<keyword evidence="12" id="KW-1185">Reference proteome</keyword>
<evidence type="ECO:0000256" key="9">
    <source>
        <dbReference type="ARBA" id="ARBA00049940"/>
    </source>
</evidence>
<evidence type="ECO:0000256" key="5">
    <source>
        <dbReference type="ARBA" id="ARBA00023136"/>
    </source>
</evidence>
<evidence type="ECO:0000256" key="7">
    <source>
        <dbReference type="ARBA" id="ARBA00035120"/>
    </source>
</evidence>
<feature type="transmembrane region" description="Helical" evidence="10">
    <location>
        <begin position="100"/>
        <end position="121"/>
    </location>
</feature>
<dbReference type="GO" id="GO:0062054">
    <property type="term" value="F:fluoride channel activity"/>
    <property type="evidence" value="ECO:0007669"/>
    <property type="project" value="UniProtKB-UniRule"/>
</dbReference>
<keyword evidence="4 10" id="KW-1133">Transmembrane helix</keyword>
<sequence>MRLVPSIVAVALGGALGTGARALLEAAVPGGWALLLVNALGSLLLGIATAALADAPDWLRHGIGAGALGGFTTFSAIAVASVSATAAAHGLSTIVPSLPGIAIALGMLLAGLASAWAGLAIGRRLVRRRAA</sequence>
<evidence type="ECO:0000256" key="4">
    <source>
        <dbReference type="ARBA" id="ARBA00022989"/>
    </source>
</evidence>
<dbReference type="InterPro" id="IPR003691">
    <property type="entry name" value="FluC"/>
</dbReference>
<gene>
    <name evidence="10" type="primary">fluC</name>
    <name evidence="10" type="synonym">crcB</name>
    <name evidence="11" type="ORF">L332_08675</name>
</gene>
<evidence type="ECO:0000256" key="10">
    <source>
        <dbReference type="HAMAP-Rule" id="MF_00454"/>
    </source>
</evidence>